<dbReference type="RefSeq" id="WP_057909244.1">
    <property type="nucleotide sequence ID" value="NZ_AZGK01000001.1"/>
</dbReference>
<evidence type="ECO:0000313" key="7">
    <source>
        <dbReference type="EMBL" id="KRM47713.1"/>
    </source>
</evidence>
<accession>A0A0R1YZ25</accession>
<dbReference type="InterPro" id="IPR013528">
    <property type="entry name" value="HMG_CoA_synth_N"/>
</dbReference>
<proteinExistence type="inferred from homology"/>
<dbReference type="Pfam" id="PF08540">
    <property type="entry name" value="HMG_CoA_synt_C"/>
    <property type="match status" value="2"/>
</dbReference>
<evidence type="ECO:0000256" key="3">
    <source>
        <dbReference type="PIRSR" id="PIRSR611554-1"/>
    </source>
</evidence>
<dbReference type="Pfam" id="PF01154">
    <property type="entry name" value="HMG_CoA_synt_N"/>
    <property type="match status" value="1"/>
</dbReference>
<dbReference type="InterPro" id="IPR016039">
    <property type="entry name" value="Thiolase-like"/>
</dbReference>
<evidence type="ECO:0000256" key="2">
    <source>
        <dbReference type="ARBA" id="ARBA00022679"/>
    </source>
</evidence>
<evidence type="ECO:0000256" key="4">
    <source>
        <dbReference type="PIRSR" id="PIRSR611554-2"/>
    </source>
</evidence>
<comment type="caution">
    <text evidence="7">The sequence shown here is derived from an EMBL/GenBank/DDBJ whole genome shotgun (WGS) entry which is preliminary data.</text>
</comment>
<comment type="similarity">
    <text evidence="1">Belongs to the thiolase-like superfamily. HMG-CoA synthase family.</text>
</comment>
<feature type="active site" description="Acyl-thioester intermediate" evidence="3">
    <location>
        <position position="111"/>
    </location>
</feature>
<feature type="binding site" evidence="4">
    <location>
        <position position="143"/>
    </location>
    <ligand>
        <name>(3S)-3-hydroxy-3-methylglutaryl-CoA</name>
        <dbReference type="ChEBI" id="CHEBI:43074"/>
    </ligand>
</feature>
<dbReference type="GO" id="GO:0004421">
    <property type="term" value="F:hydroxymethylglutaryl-CoA synthase activity"/>
    <property type="evidence" value="ECO:0007669"/>
    <property type="project" value="InterPro"/>
</dbReference>
<dbReference type="EMBL" id="AZGK01000001">
    <property type="protein sequence ID" value="KRM47713.1"/>
    <property type="molecule type" value="Genomic_DNA"/>
</dbReference>
<evidence type="ECO:0000256" key="1">
    <source>
        <dbReference type="ARBA" id="ARBA00007061"/>
    </source>
</evidence>
<feature type="binding site" evidence="4">
    <location>
        <position position="29"/>
    </location>
    <ligand>
        <name>(3S)-3-hydroxy-3-methylglutaryl-CoA</name>
        <dbReference type="ChEBI" id="CHEBI:43074"/>
    </ligand>
</feature>
<dbReference type="AlphaFoldDB" id="A0A0R1YZ25"/>
<dbReference type="NCBIfam" id="TIGR01835">
    <property type="entry name" value="HMG-CoA-S_prok"/>
    <property type="match status" value="1"/>
</dbReference>
<dbReference type="PATRIC" id="fig|1423784.4.peg.189"/>
<dbReference type="InterPro" id="IPR013746">
    <property type="entry name" value="HMG_CoA_synt_C_dom"/>
</dbReference>
<keyword evidence="2" id="KW-0808">Transferase</keyword>
<sequence>MNVGIDKIGFFTSDYYIDMVDLAHARGDDPNKYLKGIGQQQQAVIPPTQDVVTLAANAADQILSEDDKDAVDMVIFGTETGVDNSKSAAIYVQSLLGISNNARSFEIKQACYGGTAGIQMALDHIALYPDSKVLVLAADVARYGLKTPGEVTQGGGAVAMLLSANPHLLRLDGQSAFHSENIMDFWRPFYKREAIVDGHYSTDVYINFFKTTFEDYCEKYQRTLTDFSALVFHIPFTKMGLKALRTVISDDAHGQKLLSEFELSKQYNAQVGNLYTGSLYLSLLSLLAKATDLKAGDRIGLFSYGSGAQGEFYSATIADELDRDALANQVEPRLAQRTKLTIPEYETLYSTGLPTDGGNVTFDKSHDTGRFILAGRQDDKLVYEDTKKS</sequence>
<feature type="active site" description="Proton donor/acceptor" evidence="3">
    <location>
        <position position="79"/>
    </location>
</feature>
<dbReference type="CDD" id="cd00827">
    <property type="entry name" value="init_cond_enzymes"/>
    <property type="match status" value="1"/>
</dbReference>
<evidence type="ECO:0000259" key="5">
    <source>
        <dbReference type="Pfam" id="PF01154"/>
    </source>
</evidence>
<feature type="domain" description="Hydroxymethylglutaryl-coenzyme A synthase N-terminal" evidence="5">
    <location>
        <begin position="2"/>
        <end position="164"/>
    </location>
</feature>
<dbReference type="SUPFAM" id="SSF53901">
    <property type="entry name" value="Thiolase-like"/>
    <property type="match status" value="2"/>
</dbReference>
<dbReference type="InterPro" id="IPR011554">
    <property type="entry name" value="HMG_CoA_synthase_prok"/>
</dbReference>
<reference evidence="7 8" key="1">
    <citation type="journal article" date="2015" name="Genome Announc.">
        <title>Expanding the biotechnology potential of lactobacilli through comparative genomics of 213 strains and associated genera.</title>
        <authorList>
            <person name="Sun Z."/>
            <person name="Harris H.M."/>
            <person name="McCann A."/>
            <person name="Guo C."/>
            <person name="Argimon S."/>
            <person name="Zhang W."/>
            <person name="Yang X."/>
            <person name="Jeffery I.B."/>
            <person name="Cooney J.C."/>
            <person name="Kagawa T.F."/>
            <person name="Liu W."/>
            <person name="Song Y."/>
            <person name="Salvetti E."/>
            <person name="Wrobel A."/>
            <person name="Rasinkangas P."/>
            <person name="Parkhill J."/>
            <person name="Rea M.C."/>
            <person name="O'Sullivan O."/>
            <person name="Ritari J."/>
            <person name="Douillard F.P."/>
            <person name="Paul Ross R."/>
            <person name="Yang R."/>
            <person name="Briner A.E."/>
            <person name="Felis G.E."/>
            <person name="de Vos W.M."/>
            <person name="Barrangou R."/>
            <person name="Klaenhammer T.R."/>
            <person name="Caufield P.W."/>
            <person name="Cui Y."/>
            <person name="Zhang H."/>
            <person name="O'Toole P.W."/>
        </authorList>
    </citation>
    <scope>NUCLEOTIDE SEQUENCE [LARGE SCALE GENOMIC DNA]</scope>
    <source>
        <strain evidence="7 8">DSM 5707</strain>
    </source>
</reference>
<protein>
    <submittedName>
        <fullName evidence="7">Hydroxymethylglutaryl-CoA synthase</fullName>
    </submittedName>
</protein>
<evidence type="ECO:0000313" key="8">
    <source>
        <dbReference type="Proteomes" id="UP000051957"/>
    </source>
</evidence>
<dbReference type="Gene3D" id="3.40.47.10">
    <property type="match status" value="2"/>
</dbReference>
<feature type="domain" description="Hydroxymethylglutaryl-coenzyme A synthase C-terminal" evidence="6">
    <location>
        <begin position="265"/>
        <end position="346"/>
    </location>
</feature>
<dbReference type="PANTHER" id="PTHR43323:SF2">
    <property type="entry name" value="HYDROXYMETHYLGLUTARYL-COA SYNTHASE"/>
    <property type="match status" value="1"/>
</dbReference>
<feature type="active site" description="Proton donor/acceptor" evidence="3">
    <location>
        <position position="233"/>
    </location>
</feature>
<feature type="binding site" evidence="4">
    <location>
        <position position="242"/>
    </location>
    <ligand>
        <name>(3S)-3-hydroxy-3-methylglutaryl-CoA</name>
        <dbReference type="ChEBI" id="CHEBI:43074"/>
    </ligand>
</feature>
<feature type="domain" description="Hydroxymethylglutaryl-coenzyme A synthase C-terminal" evidence="6">
    <location>
        <begin position="174"/>
        <end position="253"/>
    </location>
</feature>
<dbReference type="GO" id="GO:0006084">
    <property type="term" value="P:acetyl-CoA metabolic process"/>
    <property type="evidence" value="ECO:0007669"/>
    <property type="project" value="InterPro"/>
</dbReference>
<dbReference type="PANTHER" id="PTHR43323">
    <property type="entry name" value="3-HYDROXY-3-METHYLGLUTARYL COENZYME A SYNTHASE"/>
    <property type="match status" value="1"/>
</dbReference>
<name>A0A0R1YZ25_9LACO</name>
<organism evidence="7 8">
    <name type="scientific">Lentilactobacillus parabuchneri DSM 5707 = NBRC 107865</name>
    <dbReference type="NCBI Taxonomy" id="1423784"/>
    <lineage>
        <taxon>Bacteria</taxon>
        <taxon>Bacillati</taxon>
        <taxon>Bacillota</taxon>
        <taxon>Bacilli</taxon>
        <taxon>Lactobacillales</taxon>
        <taxon>Lactobacillaceae</taxon>
        <taxon>Lentilactobacillus</taxon>
    </lineage>
</organism>
<feature type="binding site" evidence="4">
    <location>
        <position position="273"/>
    </location>
    <ligand>
        <name>(3S)-3-hydroxy-3-methylglutaryl-CoA</name>
        <dbReference type="ChEBI" id="CHEBI:43074"/>
    </ligand>
</feature>
<dbReference type="Proteomes" id="UP000051957">
    <property type="component" value="Unassembled WGS sequence"/>
</dbReference>
<evidence type="ECO:0000259" key="6">
    <source>
        <dbReference type="Pfam" id="PF08540"/>
    </source>
</evidence>
<gene>
    <name evidence="7" type="ORF">FC51_GL000192</name>
</gene>